<reference evidence="3 4" key="1">
    <citation type="submission" date="2016-07" db="EMBL/GenBank/DDBJ databases">
        <title>Pervasive Adenine N6-methylation of Active Genes in Fungi.</title>
        <authorList>
            <consortium name="DOE Joint Genome Institute"/>
            <person name="Mondo S.J."/>
            <person name="Dannebaum R.O."/>
            <person name="Kuo R.C."/>
            <person name="Labutti K."/>
            <person name="Haridas S."/>
            <person name="Kuo A."/>
            <person name="Salamov A."/>
            <person name="Ahrendt S.R."/>
            <person name="Lipzen A."/>
            <person name="Sullivan W."/>
            <person name="Andreopoulos W.B."/>
            <person name="Clum A."/>
            <person name="Lindquist E."/>
            <person name="Daum C."/>
            <person name="Ramamoorthy G.K."/>
            <person name="Gryganskyi A."/>
            <person name="Culley D."/>
            <person name="Magnuson J.K."/>
            <person name="James T.Y."/>
            <person name="O'Malley M.A."/>
            <person name="Stajich J.E."/>
            <person name="Spatafora J.W."/>
            <person name="Visel A."/>
            <person name="Grigoriev I.V."/>
        </authorList>
    </citation>
    <scope>NUCLEOTIDE SEQUENCE [LARGE SCALE GENOMIC DNA]</scope>
    <source>
        <strain evidence="3 4">NRRL 3301</strain>
    </source>
</reference>
<evidence type="ECO:0000313" key="4">
    <source>
        <dbReference type="Proteomes" id="UP000242146"/>
    </source>
</evidence>
<accession>A0A1X2GCP4</accession>
<dbReference type="SUPFAM" id="SSF52833">
    <property type="entry name" value="Thioredoxin-like"/>
    <property type="match status" value="1"/>
</dbReference>
<evidence type="ECO:0000259" key="1">
    <source>
        <dbReference type="PROSITE" id="PS50404"/>
    </source>
</evidence>
<dbReference type="Pfam" id="PF13410">
    <property type="entry name" value="GST_C_2"/>
    <property type="match status" value="1"/>
</dbReference>
<keyword evidence="3" id="KW-0808">Transferase</keyword>
<dbReference type="PANTHER" id="PTHR43968:SF6">
    <property type="entry name" value="GLUTATHIONE S-TRANSFERASE OMEGA"/>
    <property type="match status" value="1"/>
</dbReference>
<dbReference type="InterPro" id="IPR036249">
    <property type="entry name" value="Thioredoxin-like_sf"/>
</dbReference>
<dbReference type="SFLD" id="SFLDS00019">
    <property type="entry name" value="Glutathione_Transferase_(cytos"/>
    <property type="match status" value="1"/>
</dbReference>
<dbReference type="Gene3D" id="3.40.30.10">
    <property type="entry name" value="Glutaredoxin"/>
    <property type="match status" value="1"/>
</dbReference>
<dbReference type="GO" id="GO:0005737">
    <property type="term" value="C:cytoplasm"/>
    <property type="evidence" value="ECO:0007669"/>
    <property type="project" value="TreeGrafter"/>
</dbReference>
<dbReference type="SUPFAM" id="SSF47616">
    <property type="entry name" value="GST C-terminal domain-like"/>
    <property type="match status" value="1"/>
</dbReference>
<dbReference type="PANTHER" id="PTHR43968">
    <property type="match status" value="1"/>
</dbReference>
<dbReference type="InterPro" id="IPR040079">
    <property type="entry name" value="Glutathione_S-Trfase"/>
</dbReference>
<dbReference type="PROSITE" id="PS50405">
    <property type="entry name" value="GST_CTER"/>
    <property type="match status" value="1"/>
</dbReference>
<proteinExistence type="predicted"/>
<dbReference type="EMBL" id="MCGT01000025">
    <property type="protein sequence ID" value="ORX49882.1"/>
    <property type="molecule type" value="Genomic_DNA"/>
</dbReference>
<evidence type="ECO:0000313" key="3">
    <source>
        <dbReference type="EMBL" id="ORX49882.1"/>
    </source>
</evidence>
<dbReference type="InterPro" id="IPR036282">
    <property type="entry name" value="Glutathione-S-Trfase_C_sf"/>
</dbReference>
<dbReference type="Proteomes" id="UP000242146">
    <property type="component" value="Unassembled WGS sequence"/>
</dbReference>
<dbReference type="PROSITE" id="PS50404">
    <property type="entry name" value="GST_NTER"/>
    <property type="match status" value="1"/>
</dbReference>
<evidence type="ECO:0000259" key="2">
    <source>
        <dbReference type="PROSITE" id="PS50405"/>
    </source>
</evidence>
<dbReference type="GO" id="GO:0016740">
    <property type="term" value="F:transferase activity"/>
    <property type="evidence" value="ECO:0007669"/>
    <property type="project" value="UniProtKB-KW"/>
</dbReference>
<dbReference type="Pfam" id="PF13409">
    <property type="entry name" value="GST_N_2"/>
    <property type="match status" value="1"/>
</dbReference>
<protein>
    <submittedName>
        <fullName evidence="3">Glutathione S-transferase</fullName>
    </submittedName>
</protein>
<dbReference type="PROSITE" id="PS51354">
    <property type="entry name" value="GLUTAREDOXIN_2"/>
    <property type="match status" value="1"/>
</dbReference>
<dbReference type="AlphaFoldDB" id="A0A1X2GCP4"/>
<dbReference type="SFLD" id="SFLDG00358">
    <property type="entry name" value="Main_(cytGST)"/>
    <property type="match status" value="1"/>
</dbReference>
<dbReference type="InterPro" id="IPR004045">
    <property type="entry name" value="Glutathione_S-Trfase_N"/>
</dbReference>
<dbReference type="InterPro" id="IPR010987">
    <property type="entry name" value="Glutathione-S-Trfase_C-like"/>
</dbReference>
<feature type="domain" description="GST N-terminal" evidence="1">
    <location>
        <begin position="4"/>
        <end position="83"/>
    </location>
</feature>
<dbReference type="CDD" id="cd00299">
    <property type="entry name" value="GST_C_family"/>
    <property type="match status" value="1"/>
</dbReference>
<dbReference type="OrthoDB" id="202840at2759"/>
<keyword evidence="4" id="KW-1185">Reference proteome</keyword>
<dbReference type="STRING" id="101127.A0A1X2GCP4"/>
<comment type="caution">
    <text evidence="3">The sequence shown here is derived from an EMBL/GenBank/DDBJ whole genome shotgun (WGS) entry which is preliminary data.</text>
</comment>
<dbReference type="Gene3D" id="1.20.1050.10">
    <property type="match status" value="1"/>
</dbReference>
<dbReference type="InterPro" id="IPR050983">
    <property type="entry name" value="GST_Omega/HSP26"/>
</dbReference>
<feature type="domain" description="GST C-terminal" evidence="2">
    <location>
        <begin position="87"/>
        <end position="213"/>
    </location>
</feature>
<organism evidence="3 4">
    <name type="scientific">Hesseltinella vesiculosa</name>
    <dbReference type="NCBI Taxonomy" id="101127"/>
    <lineage>
        <taxon>Eukaryota</taxon>
        <taxon>Fungi</taxon>
        <taxon>Fungi incertae sedis</taxon>
        <taxon>Mucoromycota</taxon>
        <taxon>Mucoromycotina</taxon>
        <taxon>Mucoromycetes</taxon>
        <taxon>Mucorales</taxon>
        <taxon>Cunninghamellaceae</taxon>
        <taxon>Hesseltinella</taxon>
    </lineage>
</organism>
<name>A0A1X2GCP4_9FUNG</name>
<gene>
    <name evidence="3" type="ORF">DM01DRAFT_1385043</name>
</gene>
<sequence length="226" mass="25163">MMPQKLVLYNYKQSPYSHRALLALEALGATYENINVDIWDKPEWFAKDIYPEGKVPVLAVDGVHVPESLVIVELVDRLSGGNLVPADPIKLAQSRVAIEFFGPIPRLCMQLGTKQITAAEFFEQSETGFERLHELLLEQAENGPYFLGDQYSLADIAIAPLLARYLAFCKFILQGYSPASISKHPRLQQFVDGNLAHPAFQKTYIGDAAYAEYLQMVSAKMAAGPK</sequence>